<evidence type="ECO:0000313" key="2">
    <source>
        <dbReference type="EMBL" id="NEG69133.1"/>
    </source>
</evidence>
<evidence type="ECO:0000256" key="1">
    <source>
        <dbReference type="SAM" id="MobiDB-lite"/>
    </source>
</evidence>
<proteinExistence type="predicted"/>
<dbReference type="Proteomes" id="UP000469292">
    <property type="component" value="Unassembled WGS sequence"/>
</dbReference>
<sequence length="437" mass="50123">MDSIDHIGVRPTFYVGWDVRRARPVVNIVDLKHRVRDRLDIIAPSSAAEDRRVRRAMFDGPPPPDGTVAVWNLEVPFAMFTPAEVRRLRQDVGYYGRHCGITDPIIELIVEAVEQSALSESVESFELSELSQETVPVAGHGRHRRPSNDSSAFRRISHSNDSVSAASGDERDARRLERESMLETMGQLAEHLAQMTADFQASQQLNDEHDAQQTVLQERNRELNECVMSLRDENKRLRRALGQRDMGCMDEARRAVLREFACGKLPDFLIAKKNGGYGEVDRQIVEFFGEVYRDRMFIADRGWDSIRDCRTNPKTLWRGLLMMCEPLHEIYMSTTAGEPVGNIEQLFLDHPGRKSGFEVTLCEGRLTNRDPELVRKRRIRVDGREFDITPHLKTGTKNDESSLRINYAWDYERRRLIIGNIGTHIPNYTTKSDKSVR</sequence>
<feature type="region of interest" description="Disordered" evidence="1">
    <location>
        <begin position="133"/>
        <end position="173"/>
    </location>
</feature>
<dbReference type="RefSeq" id="WP_163226739.1">
    <property type="nucleotide sequence ID" value="NZ_VYSG01000001.1"/>
</dbReference>
<accession>A0A6I5NFJ6</accession>
<organism evidence="2 3">
    <name type="scientific">Bifidobacterium choloepi</name>
    <dbReference type="NCBI Taxonomy" id="2614131"/>
    <lineage>
        <taxon>Bacteria</taxon>
        <taxon>Bacillati</taxon>
        <taxon>Actinomycetota</taxon>
        <taxon>Actinomycetes</taxon>
        <taxon>Bifidobacteriales</taxon>
        <taxon>Bifidobacteriaceae</taxon>
        <taxon>Bifidobacterium</taxon>
    </lineage>
</organism>
<comment type="caution">
    <text evidence="2">The sequence shown here is derived from an EMBL/GenBank/DDBJ whole genome shotgun (WGS) entry which is preliminary data.</text>
</comment>
<name>A0A6I5NFJ6_9BIFI</name>
<reference evidence="2 3" key="1">
    <citation type="submission" date="2019-09" db="EMBL/GenBank/DDBJ databases">
        <title>Phylogenetic characterization of a novel taxon of the genus Bifidobacterium: Bifidobacterium choloepi sp. nov.</title>
        <authorList>
            <person name="Modesto M."/>
            <person name="Satti M."/>
        </authorList>
    </citation>
    <scope>NUCLEOTIDE SEQUENCE [LARGE SCALE GENOMIC DNA]</scope>
    <source>
        <strain evidence="2 3">BRDM6</strain>
    </source>
</reference>
<protein>
    <submittedName>
        <fullName evidence="2">Uncharacterized protein</fullName>
    </submittedName>
</protein>
<dbReference type="EMBL" id="VYSG01000001">
    <property type="protein sequence ID" value="NEG69133.1"/>
    <property type="molecule type" value="Genomic_DNA"/>
</dbReference>
<keyword evidence="3" id="KW-1185">Reference proteome</keyword>
<dbReference type="AlphaFoldDB" id="A0A6I5NFJ6"/>
<evidence type="ECO:0000313" key="3">
    <source>
        <dbReference type="Proteomes" id="UP000469292"/>
    </source>
</evidence>
<gene>
    <name evidence="2" type="ORF">F6S87_00520</name>
</gene>